<evidence type="ECO:0000256" key="1">
    <source>
        <dbReference type="SAM" id="SignalP"/>
    </source>
</evidence>
<feature type="signal peptide" evidence="1">
    <location>
        <begin position="1"/>
        <end position="20"/>
    </location>
</feature>
<dbReference type="Pfam" id="PF04264">
    <property type="entry name" value="YceI"/>
    <property type="match status" value="1"/>
</dbReference>
<feature type="chain" id="PRO_5020661898" description="Lipid/polyisoprenoid-binding YceI-like domain-containing protein" evidence="1">
    <location>
        <begin position="21"/>
        <end position="183"/>
    </location>
</feature>
<keyword evidence="4" id="KW-1185">Reference proteome</keyword>
<dbReference type="InterPro" id="IPR007372">
    <property type="entry name" value="Lipid/polyisoprenoid-bd_YceI"/>
</dbReference>
<proteinExistence type="predicted"/>
<evidence type="ECO:0000259" key="2">
    <source>
        <dbReference type="Pfam" id="PF04264"/>
    </source>
</evidence>
<feature type="domain" description="Lipid/polyisoprenoid-binding YceI-like" evidence="2">
    <location>
        <begin position="39"/>
        <end position="152"/>
    </location>
</feature>
<keyword evidence="1" id="KW-0732">Signal</keyword>
<dbReference type="Proteomes" id="UP000289718">
    <property type="component" value="Unassembled WGS sequence"/>
</dbReference>
<evidence type="ECO:0000313" key="3">
    <source>
        <dbReference type="EMBL" id="RXK11975.1"/>
    </source>
</evidence>
<dbReference type="AlphaFoldDB" id="A0A4Q1ASD1"/>
<reference evidence="3 4" key="1">
    <citation type="submission" date="2017-09" db="EMBL/GenBank/DDBJ databases">
        <title>Genomics of the genus Arcobacter.</title>
        <authorList>
            <person name="Perez-Cataluna A."/>
            <person name="Figueras M.J."/>
            <person name="Salas-Masso N."/>
        </authorList>
    </citation>
    <scope>NUCLEOTIDE SEQUENCE [LARGE SCALE GENOMIC DNA]</scope>
    <source>
        <strain evidence="3 4">F156-34</strain>
    </source>
</reference>
<accession>A0A4Q1ASD1</accession>
<protein>
    <recommendedName>
        <fullName evidence="2">Lipid/polyisoprenoid-binding YceI-like domain-containing protein</fullName>
    </recommendedName>
</protein>
<name>A0A4Q1ASD1_9BACT</name>
<dbReference type="OrthoDB" id="5292899at2"/>
<dbReference type="RefSeq" id="WP_129062428.1">
    <property type="nucleotide sequence ID" value="NZ_NXIE01000005.1"/>
</dbReference>
<organism evidence="3 4">
    <name type="scientific">Halarcobacter mediterraneus</name>
    <dbReference type="NCBI Taxonomy" id="2023153"/>
    <lineage>
        <taxon>Bacteria</taxon>
        <taxon>Pseudomonadati</taxon>
        <taxon>Campylobacterota</taxon>
        <taxon>Epsilonproteobacteria</taxon>
        <taxon>Campylobacterales</taxon>
        <taxon>Arcobacteraceae</taxon>
        <taxon>Halarcobacter</taxon>
    </lineage>
</organism>
<sequence>MKLKLLFSLSLLFALVSANAYELNGDLNVKWTGFKTAKKVGVSGTFKDINLEIKKSDNFSEFLKSANVKINTLSFDSGLDVRNKSIVSTLFSLKSSEEISGAITEVNTENKTLTLKLTMNQVTKNISMTYDVNNGSIIAKGQIDVLDFNMSEPYAKFAKACFDLHEGKSYSEVHIAFTLPFKN</sequence>
<dbReference type="Gene3D" id="2.40.128.110">
    <property type="entry name" value="Lipid/polyisoprenoid-binding, YceI-like"/>
    <property type="match status" value="1"/>
</dbReference>
<comment type="caution">
    <text evidence="3">The sequence shown here is derived from an EMBL/GenBank/DDBJ whole genome shotgun (WGS) entry which is preliminary data.</text>
</comment>
<dbReference type="EMBL" id="NXIE01000005">
    <property type="protein sequence ID" value="RXK11975.1"/>
    <property type="molecule type" value="Genomic_DNA"/>
</dbReference>
<gene>
    <name evidence="3" type="ORF">CP965_12415</name>
</gene>
<dbReference type="SUPFAM" id="SSF101874">
    <property type="entry name" value="YceI-like"/>
    <property type="match status" value="1"/>
</dbReference>
<dbReference type="InterPro" id="IPR036761">
    <property type="entry name" value="TTHA0802/YceI-like_sf"/>
</dbReference>
<evidence type="ECO:0000313" key="4">
    <source>
        <dbReference type="Proteomes" id="UP000289718"/>
    </source>
</evidence>